<evidence type="ECO:0000256" key="1">
    <source>
        <dbReference type="SAM" id="Coils"/>
    </source>
</evidence>
<evidence type="ECO:0000256" key="2">
    <source>
        <dbReference type="SAM" id="MobiDB-lite"/>
    </source>
</evidence>
<accession>U6GDY6</accession>
<feature type="compositionally biased region" description="Basic residues" evidence="2">
    <location>
        <begin position="763"/>
        <end position="772"/>
    </location>
</feature>
<feature type="compositionally biased region" description="Basic and acidic residues" evidence="2">
    <location>
        <begin position="284"/>
        <end position="302"/>
    </location>
</feature>
<feature type="region of interest" description="Disordered" evidence="2">
    <location>
        <begin position="273"/>
        <end position="302"/>
    </location>
</feature>
<dbReference type="AlphaFoldDB" id="U6GDY6"/>
<keyword evidence="1" id="KW-0175">Coiled coil</keyword>
<feature type="compositionally biased region" description="Low complexity" evidence="2">
    <location>
        <begin position="273"/>
        <end position="283"/>
    </location>
</feature>
<gene>
    <name evidence="3" type="ORF">EAH_00034000</name>
</gene>
<evidence type="ECO:0000313" key="4">
    <source>
        <dbReference type="Proteomes" id="UP000018050"/>
    </source>
</evidence>
<dbReference type="Gene3D" id="1.10.357.40">
    <property type="entry name" value="YbiA-like"/>
    <property type="match status" value="1"/>
</dbReference>
<reference evidence="3" key="2">
    <citation type="submission" date="2013-10" db="EMBL/GenBank/DDBJ databases">
        <authorList>
            <person name="Aslett M."/>
        </authorList>
    </citation>
    <scope>NUCLEOTIDE SEQUENCE [LARGE SCALE GENOMIC DNA]</scope>
    <source>
        <strain evidence="3">Houghton</strain>
    </source>
</reference>
<proteinExistence type="predicted"/>
<organism evidence="3 4">
    <name type="scientific">Eimeria acervulina</name>
    <name type="common">Coccidian parasite</name>
    <dbReference type="NCBI Taxonomy" id="5801"/>
    <lineage>
        <taxon>Eukaryota</taxon>
        <taxon>Sar</taxon>
        <taxon>Alveolata</taxon>
        <taxon>Apicomplexa</taxon>
        <taxon>Conoidasida</taxon>
        <taxon>Coccidia</taxon>
        <taxon>Eucoccidiorida</taxon>
        <taxon>Eimeriorina</taxon>
        <taxon>Eimeriidae</taxon>
        <taxon>Eimeria</taxon>
    </lineage>
</organism>
<dbReference type="VEuPathDB" id="ToxoDB:EAH_00034000"/>
<feature type="compositionally biased region" description="Basic and acidic residues" evidence="2">
    <location>
        <begin position="116"/>
        <end position="131"/>
    </location>
</feature>
<feature type="coiled-coil region" evidence="1">
    <location>
        <begin position="210"/>
        <end position="244"/>
    </location>
</feature>
<dbReference type="InterPro" id="IPR037238">
    <property type="entry name" value="YbiA-like_sf"/>
</dbReference>
<feature type="region of interest" description="Disordered" evidence="2">
    <location>
        <begin position="745"/>
        <end position="808"/>
    </location>
</feature>
<dbReference type="GeneID" id="25271470"/>
<feature type="region of interest" description="Disordered" evidence="2">
    <location>
        <begin position="481"/>
        <end position="508"/>
    </location>
</feature>
<feature type="compositionally biased region" description="Low complexity" evidence="2">
    <location>
        <begin position="780"/>
        <end position="800"/>
    </location>
</feature>
<keyword evidence="4" id="KW-1185">Reference proteome</keyword>
<feature type="region of interest" description="Disordered" evidence="2">
    <location>
        <begin position="409"/>
        <end position="438"/>
    </location>
</feature>
<sequence length="1136" mass="127551">MEALFNFLLQEDAPGESFDARAARPSCKVCGADAWLQWDGQYADYCSRSCRDKQAGNQGHLPATRPFQPPQRRAGGSRGHPDMLGERQVQLQQEKEAQWELQFSPRNRYLPRKKATNQERDPRQRQQRGKDPGAVSAAAGAFAEAAAAKKVAKALRQRAPRKASPRNSISPRMEGGPTSVATTPRRMPSIGPSCSEESPPLQRQRTVARFVEQGEDAAELQAALKEYQENLSSERHKLEEEGTAAAGHHRRCAAATTAADAGHLRRCASATSAAEAAADAEPASDQKRKETESSVRWGQRERAKYEEQVKAIKTESEQQLQQHKAQLAPEVKRLADEELDVQRALEKELGEVRASLQQLKQQQEQHQQQHQKLLQEELQDHLRAHLQQDLEQQLEQKLRKQLQEELEQQVRQQLHRKPRQLAGPDSAEGTEGRRSKEHILRKELVEQQLRQEKRLEQQLLQQQRQQEKLLHQLQQQAQTLQHLAAATGTRSDVRRPQRPCSRGEEEEVDQQLRDLLLQGLFSHFRVDESQQQQPHQHQKQQQPLTLEVSSWAERELALQDAKAAAAAAASKEKGSPFCGPYEGQLEAAVLETNLQLLEPTQQQQPQQGLRFGSKLQIVFRVATGPGAWEEKETSFSADGRWGETFSFRVHWPSAAAAAASAALYAQLWATINSNAASTGHCNFSNRCFLGEAVLPLPTFTSPWEYRAPLRWRSSLGVKSQQQQLLQHGNLLLRVQFHPTDEAHAPVASTMKQEERQALFPSRKAGRLSKPSRCKGSNKAGSSSSRTSQSTDSSGSRRTSGGVDGQSEKQLQLANLPLDVSEEDGMLQQRLLQQLEELSLDWRRELSEEQRQQKHHRGRIPVLIDGQLLQEHLQRAPMTGALCTNSLCSNLAGAFPDLYGEEEFRVWGLCNSCQQQLFTTPLPAGRHEECACSALVQLASPFAHCYRDTCHQLGVAQALAKAAVRQEPLPFAELRLDGDIPVAFPTPDRLWPSALQLLHAQRFSLVCIQERLRVCRCSGELLALLQSPLLQRFERPDWHSRAAAAVRTCLLLLLQQHPKLQLLLSSLRGRRISYPDPLQLRLLRRIQQECPQSKGEPPCILHQTDTESSAKPPTLPHNFAGSLLMDLCAALSPPIYE</sequence>
<dbReference type="RefSeq" id="XP_013251288.1">
    <property type="nucleotide sequence ID" value="XM_013395834.1"/>
</dbReference>
<dbReference type="OrthoDB" id="330049at2759"/>
<feature type="region of interest" description="Disordered" evidence="2">
    <location>
        <begin position="51"/>
        <end position="138"/>
    </location>
</feature>
<dbReference type="Proteomes" id="UP000018050">
    <property type="component" value="Unassembled WGS sequence"/>
</dbReference>
<dbReference type="OMA" id="SIARPYC"/>
<dbReference type="SUPFAM" id="SSF143990">
    <property type="entry name" value="YbiA-like"/>
    <property type="match status" value="1"/>
</dbReference>
<evidence type="ECO:0000313" key="3">
    <source>
        <dbReference type="EMBL" id="CDI78481.1"/>
    </source>
</evidence>
<dbReference type="EMBL" id="HG670875">
    <property type="protein sequence ID" value="CDI78481.1"/>
    <property type="molecule type" value="Genomic_DNA"/>
</dbReference>
<feature type="region of interest" description="Disordered" evidence="2">
    <location>
        <begin position="153"/>
        <end position="204"/>
    </location>
</feature>
<protein>
    <submittedName>
        <fullName evidence="3">Uncharacterized protein</fullName>
    </submittedName>
</protein>
<reference evidence="3" key="1">
    <citation type="submission" date="2013-10" db="EMBL/GenBank/DDBJ databases">
        <title>Genomic analysis of the causative agents of coccidiosis in chickens.</title>
        <authorList>
            <person name="Reid A.J."/>
            <person name="Blake D."/>
            <person name="Billington K."/>
            <person name="Browne H."/>
            <person name="Dunn M."/>
            <person name="Hung S."/>
            <person name="Kawahara F."/>
            <person name="Miranda-Saavedra D."/>
            <person name="Mourier T."/>
            <person name="Nagra H."/>
            <person name="Otto T.D."/>
            <person name="Rawlings N."/>
            <person name="Sanchez A."/>
            <person name="Sanders M."/>
            <person name="Subramaniam C."/>
            <person name="Tay Y."/>
            <person name="Dear P."/>
            <person name="Doerig C."/>
            <person name="Gruber A."/>
            <person name="Parkinson J."/>
            <person name="Shirley M."/>
            <person name="Wan K.L."/>
            <person name="Berriman M."/>
            <person name="Tomley F."/>
            <person name="Pain A."/>
        </authorList>
    </citation>
    <scope>NUCLEOTIDE SEQUENCE [LARGE SCALE GENOMIC DNA]</scope>
    <source>
        <strain evidence="3">Houghton</strain>
    </source>
</reference>
<name>U6GDY6_EIMAC</name>
<feature type="compositionally biased region" description="Basic residues" evidence="2">
    <location>
        <begin position="153"/>
        <end position="164"/>
    </location>
</feature>